<accession>A0A354Z0M0</accession>
<dbReference type="CDD" id="cd00729">
    <property type="entry name" value="rubredoxin_SM"/>
    <property type="match status" value="1"/>
</dbReference>
<dbReference type="Gene3D" id="3.30.390.30">
    <property type="match status" value="1"/>
</dbReference>
<dbReference type="PANTHER" id="PTHR43429">
    <property type="entry name" value="PYRIDINE NUCLEOTIDE-DISULFIDE OXIDOREDUCTASE DOMAIN-CONTAINING"/>
    <property type="match status" value="1"/>
</dbReference>
<reference evidence="6 7" key="1">
    <citation type="journal article" date="2018" name="Nat. Biotechnol.">
        <title>A standardized bacterial taxonomy based on genome phylogeny substantially revises the tree of life.</title>
        <authorList>
            <person name="Parks D.H."/>
            <person name="Chuvochina M."/>
            <person name="Waite D.W."/>
            <person name="Rinke C."/>
            <person name="Skarshewski A."/>
            <person name="Chaumeil P.A."/>
            <person name="Hugenholtz P."/>
        </authorList>
    </citation>
    <scope>NUCLEOTIDE SEQUENCE [LARGE SCALE GENOMIC DNA]</scope>
    <source>
        <strain evidence="6">UBA10948</strain>
    </source>
</reference>
<protein>
    <recommendedName>
        <fullName evidence="5">Rubredoxin-like domain-containing protein</fullName>
    </recommendedName>
</protein>
<dbReference type="Pfam" id="PF21349">
    <property type="entry name" value="RUBY_RBDX"/>
    <property type="match status" value="1"/>
</dbReference>
<gene>
    <name evidence="6" type="ORF">DDZ44_08765</name>
</gene>
<dbReference type="SUPFAM" id="SSF51905">
    <property type="entry name" value="FAD/NAD(P)-binding domain"/>
    <property type="match status" value="2"/>
</dbReference>
<dbReference type="PRINTS" id="PR00368">
    <property type="entry name" value="FADPNR"/>
</dbReference>
<dbReference type="InterPro" id="IPR050260">
    <property type="entry name" value="FAD-bd_OxRdtase"/>
</dbReference>
<evidence type="ECO:0000259" key="5">
    <source>
        <dbReference type="PROSITE" id="PS50903"/>
    </source>
</evidence>
<keyword evidence="3" id="KW-0285">Flavoprotein</keyword>
<dbReference type="GO" id="GO:0005506">
    <property type="term" value="F:iron ion binding"/>
    <property type="evidence" value="ECO:0007669"/>
    <property type="project" value="InterPro"/>
</dbReference>
<organism evidence="6 7">
    <name type="scientific">Syntrophomonas wolfei</name>
    <dbReference type="NCBI Taxonomy" id="863"/>
    <lineage>
        <taxon>Bacteria</taxon>
        <taxon>Bacillati</taxon>
        <taxon>Bacillota</taxon>
        <taxon>Clostridia</taxon>
        <taxon>Eubacteriales</taxon>
        <taxon>Syntrophomonadaceae</taxon>
        <taxon>Syntrophomonas</taxon>
    </lineage>
</organism>
<name>A0A354Z0M0_9FIRM</name>
<dbReference type="Gene3D" id="3.50.50.60">
    <property type="entry name" value="FAD/NAD(P)-binding domain"/>
    <property type="match status" value="2"/>
</dbReference>
<dbReference type="AlphaFoldDB" id="A0A354Z0M0"/>
<evidence type="ECO:0000256" key="3">
    <source>
        <dbReference type="ARBA" id="ARBA00022630"/>
    </source>
</evidence>
<evidence type="ECO:0000313" key="7">
    <source>
        <dbReference type="Proteomes" id="UP000263273"/>
    </source>
</evidence>
<dbReference type="InterPro" id="IPR036188">
    <property type="entry name" value="FAD/NAD-bd_sf"/>
</dbReference>
<dbReference type="GO" id="GO:0016491">
    <property type="term" value="F:oxidoreductase activity"/>
    <property type="evidence" value="ECO:0007669"/>
    <property type="project" value="InterPro"/>
</dbReference>
<dbReference type="InterPro" id="IPR016156">
    <property type="entry name" value="FAD/NAD-linked_Rdtase_dimer_sf"/>
</dbReference>
<feature type="domain" description="Rubredoxin-like" evidence="5">
    <location>
        <begin position="339"/>
        <end position="373"/>
    </location>
</feature>
<dbReference type="EMBL" id="DNZF01000191">
    <property type="protein sequence ID" value="HBK54012.1"/>
    <property type="molecule type" value="Genomic_DNA"/>
</dbReference>
<evidence type="ECO:0000256" key="2">
    <source>
        <dbReference type="ARBA" id="ARBA00001974"/>
    </source>
</evidence>
<comment type="cofactor">
    <cofactor evidence="2">
        <name>FAD</name>
        <dbReference type="ChEBI" id="CHEBI:57692"/>
    </cofactor>
</comment>
<comment type="cofactor">
    <cofactor evidence="1">
        <name>Fe(3+)</name>
        <dbReference type="ChEBI" id="CHEBI:29034"/>
    </cofactor>
</comment>
<evidence type="ECO:0000256" key="4">
    <source>
        <dbReference type="ARBA" id="ARBA00022827"/>
    </source>
</evidence>
<dbReference type="PROSITE" id="PS50903">
    <property type="entry name" value="RUBREDOXIN_LIKE"/>
    <property type="match status" value="1"/>
</dbReference>
<dbReference type="PANTHER" id="PTHR43429:SF3">
    <property type="entry name" value="NITRITE REDUCTASE [NAD(P)H]"/>
    <property type="match status" value="1"/>
</dbReference>
<evidence type="ECO:0000256" key="1">
    <source>
        <dbReference type="ARBA" id="ARBA00001965"/>
    </source>
</evidence>
<dbReference type="PRINTS" id="PR00411">
    <property type="entry name" value="PNDRDTASEI"/>
</dbReference>
<evidence type="ECO:0000313" key="6">
    <source>
        <dbReference type="EMBL" id="HBK54012.1"/>
    </source>
</evidence>
<dbReference type="STRING" id="378794.GCA_001570625_02292"/>
<keyword evidence="4" id="KW-0274">FAD</keyword>
<dbReference type="Proteomes" id="UP000263273">
    <property type="component" value="Unassembled WGS sequence"/>
</dbReference>
<dbReference type="Pfam" id="PF07992">
    <property type="entry name" value="Pyr_redox_2"/>
    <property type="match status" value="1"/>
</dbReference>
<comment type="caution">
    <text evidence="6">The sequence shown here is derived from an EMBL/GenBank/DDBJ whole genome shotgun (WGS) entry which is preliminary data.</text>
</comment>
<dbReference type="InterPro" id="IPR048574">
    <property type="entry name" value="RUBY_RBDX"/>
</dbReference>
<dbReference type="InterPro" id="IPR041575">
    <property type="entry name" value="Rubredoxin_C"/>
</dbReference>
<proteinExistence type="predicted"/>
<dbReference type="Gene3D" id="2.20.28.10">
    <property type="match status" value="1"/>
</dbReference>
<dbReference type="SUPFAM" id="SSF57802">
    <property type="entry name" value="Rubredoxin-like"/>
    <property type="match status" value="1"/>
</dbReference>
<dbReference type="InterPro" id="IPR024934">
    <property type="entry name" value="Rubredoxin-like_dom"/>
</dbReference>
<dbReference type="InterPro" id="IPR023753">
    <property type="entry name" value="FAD/NAD-binding_dom"/>
</dbReference>
<dbReference type="Pfam" id="PF18267">
    <property type="entry name" value="Rubredoxin_C"/>
    <property type="match status" value="1"/>
</dbReference>
<sequence length="374" mass="40808">DEDLPDKRLYVFDAAWYQENAIEVKTGFKVNSIDTAARTVSGDNGENLTYNKLIVASGARSNIPPFPGVEKEGVYALRNLKDAIKLKEAIKTSKKAVVIGGGVLGLEAVWEMVSAGLEVAVVEFGKRLMPRQLDDSSSARLADIIRSKGVQLYLGKATEEILGEAKASGVRLNDGQVLEADLVLLSTGVKPNVELAQEAGLEIKQGIVVDEKMRSSAPDVYAAGDVAQHGERMIGLWPVAMEMGRIAGSAAAGDWLEYKEPRISTMLVAFDKEIFSIGEVNLPPEECRVVEVKDPIEDYYKKSFIKDGVLVGEIIIASRVDSSESMQNLGRDKSGKQRHNRWKCRICGYIHEGPEPPDICPVCGAPKDMFDPID</sequence>
<feature type="non-terminal residue" evidence="6">
    <location>
        <position position="1"/>
    </location>
</feature>